<evidence type="ECO:0000256" key="2">
    <source>
        <dbReference type="SAM" id="Phobius"/>
    </source>
</evidence>
<dbReference type="Proteomes" id="UP000076874">
    <property type="component" value="Unassembled WGS sequence"/>
</dbReference>
<keyword evidence="2" id="KW-1133">Transmembrane helix</keyword>
<keyword evidence="2" id="KW-0472">Membrane</keyword>
<keyword evidence="4" id="KW-1185">Reference proteome</keyword>
<evidence type="ECO:0000313" key="4">
    <source>
        <dbReference type="Proteomes" id="UP000076874"/>
    </source>
</evidence>
<name>A0A167RBV9_9HYPO</name>
<feature type="compositionally biased region" description="Basic residues" evidence="1">
    <location>
        <begin position="289"/>
        <end position="302"/>
    </location>
</feature>
<feature type="compositionally biased region" description="Polar residues" evidence="1">
    <location>
        <begin position="244"/>
        <end position="277"/>
    </location>
</feature>
<feature type="transmembrane region" description="Helical" evidence="2">
    <location>
        <begin position="20"/>
        <end position="41"/>
    </location>
</feature>
<feature type="compositionally biased region" description="Polar residues" evidence="1">
    <location>
        <begin position="348"/>
        <end position="357"/>
    </location>
</feature>
<reference evidence="3 4" key="1">
    <citation type="journal article" date="2016" name="Genome Biol. Evol.">
        <title>Divergent and convergent evolution of fungal pathogenicity.</title>
        <authorList>
            <person name="Shang Y."/>
            <person name="Xiao G."/>
            <person name="Zheng P."/>
            <person name="Cen K."/>
            <person name="Zhan S."/>
            <person name="Wang C."/>
        </authorList>
    </citation>
    <scope>NUCLEOTIDE SEQUENCE [LARGE SCALE GENOMIC DNA]</scope>
    <source>
        <strain evidence="3 4">RCEF 264</strain>
    </source>
</reference>
<dbReference type="AlphaFoldDB" id="A0A167RBV9"/>
<feature type="transmembrane region" description="Helical" evidence="2">
    <location>
        <begin position="111"/>
        <end position="137"/>
    </location>
</feature>
<proteinExistence type="predicted"/>
<evidence type="ECO:0000256" key="1">
    <source>
        <dbReference type="SAM" id="MobiDB-lite"/>
    </source>
</evidence>
<gene>
    <name evidence="3" type="ORF">SPI_06524</name>
</gene>
<keyword evidence="2" id="KW-0812">Transmembrane</keyword>
<evidence type="ECO:0000313" key="3">
    <source>
        <dbReference type="EMBL" id="OAA58451.1"/>
    </source>
</evidence>
<feature type="region of interest" description="Disordered" evidence="1">
    <location>
        <begin position="233"/>
        <end position="357"/>
    </location>
</feature>
<sequence length="451" mass="50287">MSSFVWYSGPPPNASAYAVAYKAIVLFSISLLGVMYIYLYVKSGIYFFRDSPVWMMPALGRRGRHRHSNLHTAWYRQHHDFATTYYSRATRRNAYGANRSPTSKHTQRIRVAWACLIVPFWPVVFVWTVVWNVLLLLPYKLLMRTVCYVRAHREPRGTPIHKNPRDAHTCGYPTGRQASESCRNCGPPAVLYRVLCALERLVENTAYQGAYWLRTKDGCHALLIAATRRQHELHPPPVYGAGPHQQSGINDENQGANDATPGNNGDVSINMNGTAQEWPQGVPLVALQRPRRARAPRNRRQHPPPPYAGWNSPLPPYNDAVGPSAVNPDDGSNNQDVNDERGAEDSDGVSNADSVESNWSGYLHEAAGDTCRSRRNSEAVAIELRALTRIPLAEAIPDTELSVQPAAAVPALSETPVMRPVADRDETMRRAYQRQLATLDGGPSSSRYPTL</sequence>
<accession>A0A167RBV9</accession>
<dbReference type="EMBL" id="AZHD01000012">
    <property type="protein sequence ID" value="OAA58451.1"/>
    <property type="molecule type" value="Genomic_DNA"/>
</dbReference>
<protein>
    <submittedName>
        <fullName evidence="3">Uncharacterized protein</fullName>
    </submittedName>
</protein>
<comment type="caution">
    <text evidence="3">The sequence shown here is derived from an EMBL/GenBank/DDBJ whole genome shotgun (WGS) entry which is preliminary data.</text>
</comment>
<organism evidence="3 4">
    <name type="scientific">Niveomyces insectorum RCEF 264</name>
    <dbReference type="NCBI Taxonomy" id="1081102"/>
    <lineage>
        <taxon>Eukaryota</taxon>
        <taxon>Fungi</taxon>
        <taxon>Dikarya</taxon>
        <taxon>Ascomycota</taxon>
        <taxon>Pezizomycotina</taxon>
        <taxon>Sordariomycetes</taxon>
        <taxon>Hypocreomycetidae</taxon>
        <taxon>Hypocreales</taxon>
        <taxon>Cordycipitaceae</taxon>
        <taxon>Niveomyces</taxon>
    </lineage>
</organism>